<protein>
    <recommendedName>
        <fullName evidence="9">Energy transducer TonB</fullName>
    </recommendedName>
</protein>
<feature type="domain" description="TonB-dependent receptor plug" evidence="4">
    <location>
        <begin position="393"/>
        <end position="481"/>
    </location>
</feature>
<dbReference type="SUPFAM" id="SSF49464">
    <property type="entry name" value="Carboxypeptidase regulatory domain-like"/>
    <property type="match status" value="1"/>
</dbReference>
<dbReference type="InterPro" id="IPR012910">
    <property type="entry name" value="Plug_dom"/>
</dbReference>
<keyword evidence="1" id="KW-0813">Transport</keyword>
<dbReference type="SUPFAM" id="SSF56935">
    <property type="entry name" value="Porins"/>
    <property type="match status" value="1"/>
</dbReference>
<dbReference type="OrthoDB" id="634585at2"/>
<dbReference type="STRING" id="1385699.A7A78_00485"/>
<dbReference type="Pfam" id="PF13598">
    <property type="entry name" value="DUF4139"/>
    <property type="match status" value="1"/>
</dbReference>
<keyword evidence="1" id="KW-1134">Transmembrane beta strand</keyword>
<dbReference type="Pfam" id="PF13600">
    <property type="entry name" value="DUF4140"/>
    <property type="match status" value="1"/>
</dbReference>
<dbReference type="PANTHER" id="PTHR31005:SF8">
    <property type="entry name" value="DUF4139 DOMAIN-CONTAINING PROTEIN"/>
    <property type="match status" value="1"/>
</dbReference>
<comment type="similarity">
    <text evidence="1">Belongs to the TonB-dependent receptor family.</text>
</comment>
<dbReference type="InterPro" id="IPR037066">
    <property type="entry name" value="Plug_dom_sf"/>
</dbReference>
<keyword evidence="1" id="KW-0812">Transmembrane</keyword>
<dbReference type="InterPro" id="IPR039426">
    <property type="entry name" value="TonB-dep_rcpt-like"/>
</dbReference>
<organism evidence="7 8">
    <name type="scientific">Aequorivita soesokkakensis</name>
    <dbReference type="NCBI Taxonomy" id="1385699"/>
    <lineage>
        <taxon>Bacteria</taxon>
        <taxon>Pseudomonadati</taxon>
        <taxon>Bacteroidota</taxon>
        <taxon>Flavobacteriia</taxon>
        <taxon>Flavobacteriales</taxon>
        <taxon>Flavobacteriaceae</taxon>
        <taxon>Aequorivita</taxon>
    </lineage>
</organism>
<sequence length="701" mass="78413">MKNLTLFFVLFPFVLFANSEKPTTSKIEKVTVYLEGASIERNSSVNLISGENIFVFNNLSPDIDENSIQISGLGNTSILSIVFNIDYLEKKEVSEEYKTLKNALENLETQKNEVENVIDGFKQELQLLQQNQKINSDATDLSLEKVKEMSVYYRNRTTEIKNAIYKQYQLITDLKNKITDHQNELLKLDDSKKEQRGEITLKLNSPKPTNLVLNIKYNIKNAGWFPLYDIRAINTSSPIEFSYKANVYQQSGTDWENVNVVLSTGDPNTNNIKPSIFPKYLNFNNKSYASTTPVRNSKYKYNPTIRRVTGTVIDDTGLPLPGVNVIEVGTSNGTQTDFDGHYTLDIQGSRELAYSYVGFETETLPIYASAMNVNLKPGAVLEEVVVTGYGKTNNSLDKALSGKAAGVQVTGANGRPGQGTFVRIRGMSSLNAGSSPLYVLDGQPVSESDVQYLDDNSIADIRVLKDASATAIYGSRGANGVVLITTKKPEEISTSIKETGITNTRFEIKEKYTIKSNAEITVIEVDNFELSANYQYYAAPELNENVFLTATIKNWEKFDLLTGEANIYFEGSYAGKSIINPQATADSLNLSLGIDPNIIVKREKLENFKSKSFLGATRIVDKGYKLEVKNNKNTPITLVVEDRIPISENKEIKVEDIETGSSEYNDKTGIMRWKIDLQANASDKKEFTYTVKYPKFKKVYL</sequence>
<evidence type="ECO:0008006" key="9">
    <source>
        <dbReference type="Google" id="ProtNLM"/>
    </source>
</evidence>
<keyword evidence="1" id="KW-0472">Membrane</keyword>
<dbReference type="InterPro" id="IPR011935">
    <property type="entry name" value="CHP02231"/>
</dbReference>
<dbReference type="Proteomes" id="UP000077552">
    <property type="component" value="Unassembled WGS sequence"/>
</dbReference>
<dbReference type="InterPro" id="IPR025554">
    <property type="entry name" value="DUF4140"/>
</dbReference>
<gene>
    <name evidence="7" type="ORF">A7A78_00485</name>
</gene>
<evidence type="ECO:0000256" key="3">
    <source>
        <dbReference type="SAM" id="SignalP"/>
    </source>
</evidence>
<dbReference type="AlphaFoldDB" id="A0A1A9LGH8"/>
<dbReference type="Gene3D" id="2.170.130.10">
    <property type="entry name" value="TonB-dependent receptor, plug domain"/>
    <property type="match status" value="1"/>
</dbReference>
<evidence type="ECO:0000259" key="4">
    <source>
        <dbReference type="Pfam" id="PF07715"/>
    </source>
</evidence>
<accession>A0A1A9LGH8</accession>
<comment type="subcellular location">
    <subcellularLocation>
        <location evidence="1">Cell outer membrane</location>
        <topology evidence="1">Multi-pass membrane protein</topology>
    </subcellularLocation>
</comment>
<dbReference type="GO" id="GO:0009279">
    <property type="term" value="C:cell outer membrane"/>
    <property type="evidence" value="ECO:0007669"/>
    <property type="project" value="UniProtKB-SubCell"/>
</dbReference>
<evidence type="ECO:0000259" key="5">
    <source>
        <dbReference type="Pfam" id="PF13598"/>
    </source>
</evidence>
<reference evidence="7 8" key="1">
    <citation type="submission" date="2016-05" db="EMBL/GenBank/DDBJ databases">
        <title>Genome sequencing of Vitellibacter soesokkakensis RSSK-12.</title>
        <authorList>
            <person name="Thevarajoo S."/>
            <person name="Selvaratnam C."/>
            <person name="Goh K.M."/>
            <person name="Chan K.-G."/>
            <person name="Chong C.S."/>
        </authorList>
    </citation>
    <scope>NUCLEOTIDE SEQUENCE [LARGE SCALE GENOMIC DNA]</scope>
    <source>
        <strain evidence="7 8">RSSK-12</strain>
    </source>
</reference>
<dbReference type="NCBIfam" id="TIGR02231">
    <property type="entry name" value="mucoidy inhibitor MuiA family protein"/>
    <property type="match status" value="2"/>
</dbReference>
<dbReference type="Pfam" id="PF07715">
    <property type="entry name" value="Plug"/>
    <property type="match status" value="1"/>
</dbReference>
<dbReference type="InterPro" id="IPR008969">
    <property type="entry name" value="CarboxyPept-like_regulatory"/>
</dbReference>
<dbReference type="EMBL" id="LXIE01000001">
    <property type="protein sequence ID" value="OAD92428.1"/>
    <property type="molecule type" value="Genomic_DNA"/>
</dbReference>
<feature type="signal peptide" evidence="3">
    <location>
        <begin position="1"/>
        <end position="17"/>
    </location>
</feature>
<evidence type="ECO:0000313" key="7">
    <source>
        <dbReference type="EMBL" id="OAD92428.1"/>
    </source>
</evidence>
<keyword evidence="3" id="KW-0732">Signal</keyword>
<comment type="caution">
    <text evidence="7">The sequence shown here is derived from an EMBL/GenBank/DDBJ whole genome shotgun (WGS) entry which is preliminary data.</text>
</comment>
<evidence type="ECO:0000256" key="2">
    <source>
        <dbReference type="SAM" id="Coils"/>
    </source>
</evidence>
<evidence type="ECO:0000256" key="1">
    <source>
        <dbReference type="PROSITE-ProRule" id="PRU01360"/>
    </source>
</evidence>
<dbReference type="InterPro" id="IPR023997">
    <property type="entry name" value="TonB-dep_OMP_SusC/RagA_CS"/>
</dbReference>
<dbReference type="PANTHER" id="PTHR31005">
    <property type="entry name" value="DUF4139 DOMAIN-CONTAINING PROTEIN"/>
    <property type="match status" value="1"/>
</dbReference>
<dbReference type="Gene3D" id="2.60.40.1120">
    <property type="entry name" value="Carboxypeptidase-like, regulatory domain"/>
    <property type="match status" value="1"/>
</dbReference>
<evidence type="ECO:0000259" key="6">
    <source>
        <dbReference type="Pfam" id="PF13600"/>
    </source>
</evidence>
<keyword evidence="1" id="KW-0998">Cell outer membrane</keyword>
<keyword evidence="8" id="KW-1185">Reference proteome</keyword>
<feature type="coiled-coil region" evidence="2">
    <location>
        <begin position="90"/>
        <end position="131"/>
    </location>
</feature>
<name>A0A1A9LGH8_9FLAO</name>
<feature type="chain" id="PRO_5008392251" description="Energy transducer TonB" evidence="3">
    <location>
        <begin position="18"/>
        <end position="701"/>
    </location>
</feature>
<dbReference type="NCBIfam" id="TIGR04057">
    <property type="entry name" value="SusC_RagA_signa"/>
    <property type="match status" value="1"/>
</dbReference>
<proteinExistence type="inferred from homology"/>
<keyword evidence="2" id="KW-0175">Coiled coil</keyword>
<dbReference type="RefSeq" id="WP_068760180.1">
    <property type="nucleotide sequence ID" value="NZ_LXIE01000001.1"/>
</dbReference>
<dbReference type="InterPro" id="IPR037291">
    <property type="entry name" value="DUF4139"/>
</dbReference>
<dbReference type="Pfam" id="PF13715">
    <property type="entry name" value="CarbopepD_reg_2"/>
    <property type="match status" value="1"/>
</dbReference>
<feature type="domain" description="DUF4139" evidence="5">
    <location>
        <begin position="213"/>
        <end position="695"/>
    </location>
</feature>
<feature type="domain" description="DUF4140" evidence="6">
    <location>
        <begin position="30"/>
        <end position="128"/>
    </location>
</feature>
<evidence type="ECO:0000313" key="8">
    <source>
        <dbReference type="Proteomes" id="UP000077552"/>
    </source>
</evidence>
<dbReference type="PROSITE" id="PS52016">
    <property type="entry name" value="TONB_DEPENDENT_REC_3"/>
    <property type="match status" value="1"/>
</dbReference>